<dbReference type="PANTHER" id="PTHR33164:SF5">
    <property type="entry name" value="ORGANIC HYDROPEROXIDE RESISTANCE TRANSCRIPTIONAL REGULATOR"/>
    <property type="match status" value="1"/>
</dbReference>
<keyword evidence="9" id="KW-1185">Reference proteome</keyword>
<dbReference type="SUPFAM" id="SSF46785">
    <property type="entry name" value="Winged helix' DNA-binding domain"/>
    <property type="match status" value="1"/>
</dbReference>
<dbReference type="PANTHER" id="PTHR33164">
    <property type="entry name" value="TRANSCRIPTIONAL REGULATOR, MARR FAMILY"/>
    <property type="match status" value="1"/>
</dbReference>
<dbReference type="RefSeq" id="WP_078687538.1">
    <property type="nucleotide sequence ID" value="NZ_FNWT01000004.1"/>
</dbReference>
<gene>
    <name evidence="8" type="ORF">SAMN05216447_10436</name>
</gene>
<reference evidence="8 9" key="1">
    <citation type="submission" date="2016-10" db="EMBL/GenBank/DDBJ databases">
        <authorList>
            <person name="Varghese N."/>
            <person name="Submissions S."/>
        </authorList>
    </citation>
    <scope>NUCLEOTIDE SEQUENCE [LARGE SCALE GENOMIC DNA]</scope>
    <source>
        <strain evidence="8 9">WCP15</strain>
    </source>
</reference>
<evidence type="ECO:0000259" key="7">
    <source>
        <dbReference type="PROSITE" id="PS50995"/>
    </source>
</evidence>
<dbReference type="InterPro" id="IPR055166">
    <property type="entry name" value="Transc_reg_Sar_Rot_HTH"/>
</dbReference>
<evidence type="ECO:0000256" key="4">
    <source>
        <dbReference type="ARBA" id="ARBA00023125"/>
    </source>
</evidence>
<dbReference type="PROSITE" id="PS50995">
    <property type="entry name" value="HTH_MARR_2"/>
    <property type="match status" value="1"/>
</dbReference>
<dbReference type="GO" id="GO:0003677">
    <property type="term" value="F:DNA binding"/>
    <property type="evidence" value="ECO:0007669"/>
    <property type="project" value="UniProtKB-KW"/>
</dbReference>
<keyword evidence="3" id="KW-0805">Transcription regulation</keyword>
<dbReference type="InterPro" id="IPR039422">
    <property type="entry name" value="MarR/SlyA-like"/>
</dbReference>
<accession>A0A1H6IT07</accession>
<protein>
    <submittedName>
        <fullName evidence="8">DNA-binding transcriptional regulator, MarR family</fullName>
    </submittedName>
</protein>
<organism evidence="8 9">
    <name type="scientific">Parafannyhessea umbonata</name>
    <dbReference type="NCBI Taxonomy" id="604330"/>
    <lineage>
        <taxon>Bacteria</taxon>
        <taxon>Bacillati</taxon>
        <taxon>Actinomycetota</taxon>
        <taxon>Coriobacteriia</taxon>
        <taxon>Coriobacteriales</taxon>
        <taxon>Atopobiaceae</taxon>
        <taxon>Parafannyhessea</taxon>
    </lineage>
</organism>
<comment type="subcellular location">
    <subcellularLocation>
        <location evidence="1">Cytoplasm</location>
    </subcellularLocation>
</comment>
<proteinExistence type="predicted"/>
<dbReference type="InterPro" id="IPR000835">
    <property type="entry name" value="HTH_MarR-typ"/>
</dbReference>
<name>A0A1H6IT07_9ACTN</name>
<evidence type="ECO:0000256" key="2">
    <source>
        <dbReference type="ARBA" id="ARBA00022490"/>
    </source>
</evidence>
<dbReference type="PRINTS" id="PR00598">
    <property type="entry name" value="HTHMARR"/>
</dbReference>
<dbReference type="SMART" id="SM00347">
    <property type="entry name" value="HTH_MARR"/>
    <property type="match status" value="1"/>
</dbReference>
<dbReference type="InterPro" id="IPR036388">
    <property type="entry name" value="WH-like_DNA-bd_sf"/>
</dbReference>
<feature type="domain" description="HTH marR-type" evidence="7">
    <location>
        <begin position="93"/>
        <end position="223"/>
    </location>
</feature>
<comment type="caution">
    <text evidence="8">The sequence shown here is derived from an EMBL/GenBank/DDBJ whole genome shotgun (WGS) entry which is preliminary data.</text>
</comment>
<evidence type="ECO:0000256" key="6">
    <source>
        <dbReference type="SAM" id="MobiDB-lite"/>
    </source>
</evidence>
<keyword evidence="4 8" id="KW-0238">DNA-binding</keyword>
<dbReference type="Pfam" id="PF22381">
    <property type="entry name" value="Staph_reg_Sar_Rot"/>
    <property type="match status" value="1"/>
</dbReference>
<dbReference type="Gene3D" id="1.10.10.10">
    <property type="entry name" value="Winged helix-like DNA-binding domain superfamily/Winged helix DNA-binding domain"/>
    <property type="match status" value="1"/>
</dbReference>
<evidence type="ECO:0000313" key="9">
    <source>
        <dbReference type="Proteomes" id="UP000199135"/>
    </source>
</evidence>
<evidence type="ECO:0000256" key="1">
    <source>
        <dbReference type="ARBA" id="ARBA00004496"/>
    </source>
</evidence>
<sequence length="228" mass="25334">MADWKEALSHYPGYSPDDPRENGATTDADEAAPAPLADRADAGQAPASPAEPAGDPFEVKAQGIYTEPESAWREEPAEVAPRRDLSGDPLALQNQICFPLYAASKELTRRYKPFLDPLGLTYTQYVTMMALWEQDRVSVSALGRQLFLDSATLTPLLKRLESHGYLTRERSRQDERSVIITLTQAGRALRNRAIDVPRCVCDTINLDPEDLAQLKALIDKLLMSFSEE</sequence>
<evidence type="ECO:0000256" key="3">
    <source>
        <dbReference type="ARBA" id="ARBA00023015"/>
    </source>
</evidence>
<evidence type="ECO:0000256" key="5">
    <source>
        <dbReference type="ARBA" id="ARBA00023163"/>
    </source>
</evidence>
<dbReference type="InterPro" id="IPR036390">
    <property type="entry name" value="WH_DNA-bd_sf"/>
</dbReference>
<keyword evidence="5" id="KW-0804">Transcription</keyword>
<dbReference type="EMBL" id="FNWT01000004">
    <property type="protein sequence ID" value="SEH50821.1"/>
    <property type="molecule type" value="Genomic_DNA"/>
</dbReference>
<dbReference type="Proteomes" id="UP000199135">
    <property type="component" value="Unassembled WGS sequence"/>
</dbReference>
<keyword evidence="2" id="KW-0963">Cytoplasm</keyword>
<feature type="region of interest" description="Disordered" evidence="6">
    <location>
        <begin position="1"/>
        <end position="57"/>
    </location>
</feature>
<evidence type="ECO:0000313" key="8">
    <source>
        <dbReference type="EMBL" id="SEH50821.1"/>
    </source>
</evidence>